<reference evidence="2" key="1">
    <citation type="submission" date="2021-06" db="EMBL/GenBank/DDBJ databases">
        <authorList>
            <person name="Kallberg Y."/>
            <person name="Tangrot J."/>
            <person name="Rosling A."/>
        </authorList>
    </citation>
    <scope>NUCLEOTIDE SEQUENCE</scope>
    <source>
        <strain evidence="2">MA453B</strain>
    </source>
</reference>
<feature type="region of interest" description="Disordered" evidence="1">
    <location>
        <begin position="1"/>
        <end position="66"/>
    </location>
</feature>
<sequence>MTFEHQPTAAAENESETDEGNSVTDSNNIENDESNEESSNNIENDESNEESSNNVENDELSVENSSFFEGTTFFDIEGATVFEVEGTAGGNEAPIENEFLLGCEFPGRKDPILKQYLGEIVSSLELFP</sequence>
<accession>A0A9N9JPC0</accession>
<name>A0A9N9JPC0_9GLOM</name>
<dbReference type="AlphaFoldDB" id="A0A9N9JPC0"/>
<comment type="caution">
    <text evidence="2">The sequence shown here is derived from an EMBL/GenBank/DDBJ whole genome shotgun (WGS) entry which is preliminary data.</text>
</comment>
<evidence type="ECO:0000313" key="3">
    <source>
        <dbReference type="Proteomes" id="UP000789405"/>
    </source>
</evidence>
<evidence type="ECO:0000256" key="1">
    <source>
        <dbReference type="SAM" id="MobiDB-lite"/>
    </source>
</evidence>
<dbReference type="Proteomes" id="UP000789405">
    <property type="component" value="Unassembled WGS sequence"/>
</dbReference>
<evidence type="ECO:0000313" key="2">
    <source>
        <dbReference type="EMBL" id="CAG8791153.1"/>
    </source>
</evidence>
<proteinExistence type="predicted"/>
<dbReference type="EMBL" id="CAJVPY010027427">
    <property type="protein sequence ID" value="CAG8791153.1"/>
    <property type="molecule type" value="Genomic_DNA"/>
</dbReference>
<organism evidence="2 3">
    <name type="scientific">Dentiscutata erythropus</name>
    <dbReference type="NCBI Taxonomy" id="1348616"/>
    <lineage>
        <taxon>Eukaryota</taxon>
        <taxon>Fungi</taxon>
        <taxon>Fungi incertae sedis</taxon>
        <taxon>Mucoromycota</taxon>
        <taxon>Glomeromycotina</taxon>
        <taxon>Glomeromycetes</taxon>
        <taxon>Diversisporales</taxon>
        <taxon>Gigasporaceae</taxon>
        <taxon>Dentiscutata</taxon>
    </lineage>
</organism>
<protein>
    <submittedName>
        <fullName evidence="2">19009_t:CDS:1</fullName>
    </submittedName>
</protein>
<gene>
    <name evidence="2" type="ORF">DERYTH_LOCUS21459</name>
</gene>
<keyword evidence="3" id="KW-1185">Reference proteome</keyword>